<name>A0A133Q957_9BACT</name>
<dbReference type="STRING" id="28128.HMPREF3226_01204"/>
<evidence type="ECO:0000256" key="1">
    <source>
        <dbReference type="ARBA" id="ARBA00004162"/>
    </source>
</evidence>
<organism evidence="8 9">
    <name type="scientific">Prevotella corporis</name>
    <dbReference type="NCBI Taxonomy" id="28128"/>
    <lineage>
        <taxon>Bacteria</taxon>
        <taxon>Pseudomonadati</taxon>
        <taxon>Bacteroidota</taxon>
        <taxon>Bacteroidia</taxon>
        <taxon>Bacteroidales</taxon>
        <taxon>Prevotellaceae</taxon>
        <taxon>Prevotella</taxon>
    </lineage>
</organism>
<dbReference type="PANTHER" id="PTHR33885">
    <property type="entry name" value="PHAGE SHOCK PROTEIN C"/>
    <property type="match status" value="1"/>
</dbReference>
<dbReference type="GO" id="GO:0005886">
    <property type="term" value="C:plasma membrane"/>
    <property type="evidence" value="ECO:0007669"/>
    <property type="project" value="UniProtKB-SubCell"/>
</dbReference>
<evidence type="ECO:0000313" key="8">
    <source>
        <dbReference type="EMBL" id="KXA39369.1"/>
    </source>
</evidence>
<dbReference type="eggNOG" id="COG1983">
    <property type="taxonomic scope" value="Bacteria"/>
</dbReference>
<proteinExistence type="predicted"/>
<reference evidence="9" key="1">
    <citation type="submission" date="2016-01" db="EMBL/GenBank/DDBJ databases">
        <authorList>
            <person name="Mitreva M."/>
            <person name="Pepin K.H."/>
            <person name="Mihindukulasuriya K.A."/>
            <person name="Fulton R."/>
            <person name="Fronick C."/>
            <person name="O'Laughlin M."/>
            <person name="Miner T."/>
            <person name="Herter B."/>
            <person name="Rosa B.A."/>
            <person name="Cordes M."/>
            <person name="Tomlinson C."/>
            <person name="Wollam A."/>
            <person name="Palsikar V.B."/>
            <person name="Mardis E.R."/>
            <person name="Wilson R.K."/>
        </authorList>
    </citation>
    <scope>NUCLEOTIDE SEQUENCE [LARGE SCALE GENOMIC DNA]</scope>
    <source>
        <strain evidence="9">MJR7716</strain>
    </source>
</reference>
<feature type="transmembrane region" description="Helical" evidence="6">
    <location>
        <begin position="38"/>
        <end position="63"/>
    </location>
</feature>
<gene>
    <name evidence="8" type="ORF">HMPREF3226_01204</name>
</gene>
<evidence type="ECO:0000256" key="4">
    <source>
        <dbReference type="ARBA" id="ARBA00022989"/>
    </source>
</evidence>
<keyword evidence="5 6" id="KW-0472">Membrane</keyword>
<comment type="caution">
    <text evidence="8">The sequence shown here is derived from an EMBL/GenBank/DDBJ whole genome shotgun (WGS) entry which is preliminary data.</text>
</comment>
<dbReference type="AlphaFoldDB" id="A0A133Q957"/>
<dbReference type="InterPro" id="IPR052027">
    <property type="entry name" value="PspC"/>
</dbReference>
<dbReference type="RefSeq" id="WP_025876902.1">
    <property type="nucleotide sequence ID" value="NZ_BAAAXP010000058.1"/>
</dbReference>
<keyword evidence="9" id="KW-1185">Reference proteome</keyword>
<dbReference type="EMBL" id="LRQG01000092">
    <property type="protein sequence ID" value="KXA39369.1"/>
    <property type="molecule type" value="Genomic_DNA"/>
</dbReference>
<evidence type="ECO:0000313" key="9">
    <source>
        <dbReference type="Proteomes" id="UP000070533"/>
    </source>
</evidence>
<evidence type="ECO:0000256" key="6">
    <source>
        <dbReference type="SAM" id="Phobius"/>
    </source>
</evidence>
<evidence type="ECO:0000256" key="2">
    <source>
        <dbReference type="ARBA" id="ARBA00022475"/>
    </source>
</evidence>
<accession>A0A133Q957</accession>
<dbReference type="PANTHER" id="PTHR33885:SF3">
    <property type="entry name" value="PHAGE SHOCK PROTEIN C"/>
    <property type="match status" value="1"/>
</dbReference>
<evidence type="ECO:0000256" key="3">
    <source>
        <dbReference type="ARBA" id="ARBA00022692"/>
    </source>
</evidence>
<comment type="subcellular location">
    <subcellularLocation>
        <location evidence="1">Cell membrane</location>
        <topology evidence="1">Single-pass membrane protein</topology>
    </subcellularLocation>
</comment>
<sequence length="75" mass="8275">MSFETKRRLTRSTKDAIFAGVCGGIAEYMELDSTAIRVLYAALTVFSAAFPGVLLYIILWAIMPKADNNNQLTDV</sequence>
<dbReference type="PATRIC" id="fig|28128.5.peg.1228"/>
<dbReference type="Pfam" id="PF04024">
    <property type="entry name" value="PspC"/>
    <property type="match status" value="1"/>
</dbReference>
<dbReference type="Proteomes" id="UP000070533">
    <property type="component" value="Unassembled WGS sequence"/>
</dbReference>
<dbReference type="InterPro" id="IPR007168">
    <property type="entry name" value="Phageshock_PspC_N"/>
</dbReference>
<dbReference type="OrthoDB" id="5772680at2"/>
<keyword evidence="2" id="KW-1003">Cell membrane</keyword>
<keyword evidence="3 6" id="KW-0812">Transmembrane</keyword>
<protein>
    <submittedName>
        <fullName evidence="8">PspC domain protein</fullName>
    </submittedName>
</protein>
<feature type="domain" description="Phage shock protein PspC N-terminal" evidence="7">
    <location>
        <begin position="7"/>
        <end position="66"/>
    </location>
</feature>
<evidence type="ECO:0000256" key="5">
    <source>
        <dbReference type="ARBA" id="ARBA00023136"/>
    </source>
</evidence>
<keyword evidence="4 6" id="KW-1133">Transmembrane helix</keyword>
<evidence type="ECO:0000259" key="7">
    <source>
        <dbReference type="Pfam" id="PF04024"/>
    </source>
</evidence>